<feature type="compositionally biased region" description="Polar residues" evidence="7">
    <location>
        <begin position="304"/>
        <end position="318"/>
    </location>
</feature>
<feature type="compositionally biased region" description="Basic and acidic residues" evidence="7">
    <location>
        <begin position="7"/>
        <end position="18"/>
    </location>
</feature>
<gene>
    <name evidence="9" type="ORF">O6P43_025506</name>
</gene>
<keyword evidence="5" id="KW-0539">Nucleus</keyword>
<protein>
    <submittedName>
        <fullName evidence="9">Ethylene-responsive transcription factor</fullName>
    </submittedName>
</protein>
<comment type="caution">
    <text evidence="9">The sequence shown here is derived from an EMBL/GenBank/DDBJ whole genome shotgun (WGS) entry which is preliminary data.</text>
</comment>
<dbReference type="Gene3D" id="3.30.730.10">
    <property type="entry name" value="AP2/ERF domain"/>
    <property type="match status" value="1"/>
</dbReference>
<evidence type="ECO:0000256" key="7">
    <source>
        <dbReference type="SAM" id="MobiDB-lite"/>
    </source>
</evidence>
<dbReference type="KEGG" id="qsa:O6P43_025506"/>
<dbReference type="PANTHER" id="PTHR31194">
    <property type="entry name" value="SHN SHINE , DNA BINDING / TRANSCRIPTION FACTOR"/>
    <property type="match status" value="1"/>
</dbReference>
<feature type="region of interest" description="Disordered" evidence="7">
    <location>
        <begin position="1"/>
        <end position="26"/>
    </location>
</feature>
<dbReference type="GO" id="GO:0005634">
    <property type="term" value="C:nucleus"/>
    <property type="evidence" value="ECO:0007669"/>
    <property type="project" value="UniProtKB-SubCell"/>
</dbReference>
<feature type="domain" description="AP2/ERF" evidence="8">
    <location>
        <begin position="34"/>
        <end position="91"/>
    </location>
</feature>
<feature type="region of interest" description="Disordered" evidence="7">
    <location>
        <begin position="304"/>
        <end position="332"/>
    </location>
</feature>
<dbReference type="InterPro" id="IPR016177">
    <property type="entry name" value="DNA-bd_dom_sf"/>
</dbReference>
<dbReference type="Pfam" id="PF00847">
    <property type="entry name" value="AP2"/>
    <property type="match status" value="1"/>
</dbReference>
<dbReference type="GO" id="GO:0003700">
    <property type="term" value="F:DNA-binding transcription factor activity"/>
    <property type="evidence" value="ECO:0007669"/>
    <property type="project" value="InterPro"/>
</dbReference>
<sequence length="382" mass="42887">MVKKRKGSESEESKENKEAGATTALEGARRARKRYVGVRQRPSGRWVAEIKDTIQKIRVWLGTYDTAEEAARAYDEAACILRGANTRTNFWPCCTSRSNPALPSKIANLLLHRLKARNNPSTLITSFPPNQHQQETELADSLIDSYLNVPEHCMINESNSPSVITTSDYKDGSFKVSFSDDNCAREIDWDDNWTNHVDDNSESGKGEVEVELERELGDLYDVGFMDFQPVDVEGSTSHYSPFDIAEEMVKPIEEGNYGDEPSLLGDNIRMMKYERKFSASLYAFNGVSECLRLKLESGNAMGQQNCKEQVSDTRNNNPEMKKEDGVEDFQKKSESVEEQVRIPHISRGIVSPSTSTSWSTESGEINSLWSSLDLLPSLVADN</sequence>
<keyword evidence="4" id="KW-0804">Transcription</keyword>
<accession>A0AAD7LAQ1</accession>
<keyword evidence="2" id="KW-0805">Transcription regulation</keyword>
<name>A0AAD7LAQ1_QUISA</name>
<dbReference type="SMART" id="SM00380">
    <property type="entry name" value="AP2"/>
    <property type="match status" value="1"/>
</dbReference>
<dbReference type="PROSITE" id="PS51032">
    <property type="entry name" value="AP2_ERF"/>
    <property type="match status" value="1"/>
</dbReference>
<evidence type="ECO:0000259" key="8">
    <source>
        <dbReference type="PROSITE" id="PS51032"/>
    </source>
</evidence>
<evidence type="ECO:0000256" key="3">
    <source>
        <dbReference type="ARBA" id="ARBA00023125"/>
    </source>
</evidence>
<comment type="similarity">
    <text evidence="6">Belongs to the AP2/ERF transcription factor family. ERF subfamily.</text>
</comment>
<keyword evidence="3" id="KW-0238">DNA-binding</keyword>
<proteinExistence type="inferred from homology"/>
<dbReference type="GO" id="GO:0003677">
    <property type="term" value="F:DNA binding"/>
    <property type="evidence" value="ECO:0007669"/>
    <property type="project" value="UniProtKB-KW"/>
</dbReference>
<dbReference type="AlphaFoldDB" id="A0AAD7LAQ1"/>
<keyword evidence="10" id="KW-1185">Reference proteome</keyword>
<dbReference type="GO" id="GO:0009877">
    <property type="term" value="P:nodulation"/>
    <property type="evidence" value="ECO:0007669"/>
    <property type="project" value="UniProtKB-ARBA"/>
</dbReference>
<dbReference type="InterPro" id="IPR036955">
    <property type="entry name" value="AP2/ERF_dom_sf"/>
</dbReference>
<evidence type="ECO:0000256" key="1">
    <source>
        <dbReference type="ARBA" id="ARBA00004123"/>
    </source>
</evidence>
<feature type="compositionally biased region" description="Basic and acidic residues" evidence="7">
    <location>
        <begin position="319"/>
        <end position="332"/>
    </location>
</feature>
<dbReference type="InterPro" id="IPR001471">
    <property type="entry name" value="AP2/ERF_dom"/>
</dbReference>
<comment type="subcellular location">
    <subcellularLocation>
        <location evidence="1">Nucleus</location>
    </subcellularLocation>
</comment>
<dbReference type="FunFam" id="3.30.730.10:FF:000005">
    <property type="entry name" value="ethylene-responsive transcription factor RAP2-11"/>
    <property type="match status" value="1"/>
</dbReference>
<dbReference type="EMBL" id="JARAOO010000010">
    <property type="protein sequence ID" value="KAJ7953860.1"/>
    <property type="molecule type" value="Genomic_DNA"/>
</dbReference>
<dbReference type="CDD" id="cd00018">
    <property type="entry name" value="AP2"/>
    <property type="match status" value="1"/>
</dbReference>
<dbReference type="PANTHER" id="PTHR31194:SF197">
    <property type="entry name" value="OS12G0582900 PROTEIN"/>
    <property type="match status" value="1"/>
</dbReference>
<dbReference type="PRINTS" id="PR00367">
    <property type="entry name" value="ETHRSPELEMNT"/>
</dbReference>
<evidence type="ECO:0000256" key="5">
    <source>
        <dbReference type="ARBA" id="ARBA00023242"/>
    </source>
</evidence>
<evidence type="ECO:0000256" key="2">
    <source>
        <dbReference type="ARBA" id="ARBA00023015"/>
    </source>
</evidence>
<evidence type="ECO:0000256" key="6">
    <source>
        <dbReference type="ARBA" id="ARBA00024343"/>
    </source>
</evidence>
<organism evidence="9 10">
    <name type="scientific">Quillaja saponaria</name>
    <name type="common">Soap bark tree</name>
    <dbReference type="NCBI Taxonomy" id="32244"/>
    <lineage>
        <taxon>Eukaryota</taxon>
        <taxon>Viridiplantae</taxon>
        <taxon>Streptophyta</taxon>
        <taxon>Embryophyta</taxon>
        <taxon>Tracheophyta</taxon>
        <taxon>Spermatophyta</taxon>
        <taxon>Magnoliopsida</taxon>
        <taxon>eudicotyledons</taxon>
        <taxon>Gunneridae</taxon>
        <taxon>Pentapetalae</taxon>
        <taxon>rosids</taxon>
        <taxon>fabids</taxon>
        <taxon>Fabales</taxon>
        <taxon>Quillajaceae</taxon>
        <taxon>Quillaja</taxon>
    </lineage>
</organism>
<reference evidence="9" key="1">
    <citation type="journal article" date="2023" name="Science">
        <title>Elucidation of the pathway for biosynthesis of saponin adjuvants from the soapbark tree.</title>
        <authorList>
            <person name="Reed J."/>
            <person name="Orme A."/>
            <person name="El-Demerdash A."/>
            <person name="Owen C."/>
            <person name="Martin L.B.B."/>
            <person name="Misra R.C."/>
            <person name="Kikuchi S."/>
            <person name="Rejzek M."/>
            <person name="Martin A.C."/>
            <person name="Harkess A."/>
            <person name="Leebens-Mack J."/>
            <person name="Louveau T."/>
            <person name="Stephenson M.J."/>
            <person name="Osbourn A."/>
        </authorList>
    </citation>
    <scope>NUCLEOTIDE SEQUENCE</scope>
    <source>
        <strain evidence="9">S10</strain>
    </source>
</reference>
<dbReference type="Proteomes" id="UP001163823">
    <property type="component" value="Chromosome 10"/>
</dbReference>
<evidence type="ECO:0000256" key="4">
    <source>
        <dbReference type="ARBA" id="ARBA00023163"/>
    </source>
</evidence>
<dbReference type="SUPFAM" id="SSF54171">
    <property type="entry name" value="DNA-binding domain"/>
    <property type="match status" value="1"/>
</dbReference>
<evidence type="ECO:0000313" key="10">
    <source>
        <dbReference type="Proteomes" id="UP001163823"/>
    </source>
</evidence>
<evidence type="ECO:0000313" key="9">
    <source>
        <dbReference type="EMBL" id="KAJ7953860.1"/>
    </source>
</evidence>
<dbReference type="InterPro" id="IPR050913">
    <property type="entry name" value="AP2/ERF_ERF"/>
</dbReference>